<feature type="region of interest" description="Disordered" evidence="2">
    <location>
        <begin position="1"/>
        <end position="25"/>
    </location>
</feature>
<dbReference type="Gene3D" id="3.90.1300.10">
    <property type="entry name" value="Amidase signature (AS) domain"/>
    <property type="match status" value="1"/>
</dbReference>
<dbReference type="GO" id="GO:0003824">
    <property type="term" value="F:catalytic activity"/>
    <property type="evidence" value="ECO:0007669"/>
    <property type="project" value="InterPro"/>
</dbReference>
<dbReference type="AlphaFoldDB" id="A0A919FYL8"/>
<dbReference type="InterPro" id="IPR036928">
    <property type="entry name" value="AS_sf"/>
</dbReference>
<evidence type="ECO:0000256" key="2">
    <source>
        <dbReference type="SAM" id="MobiDB-lite"/>
    </source>
</evidence>
<accession>A0A919FYL8</accession>
<reference evidence="4" key="1">
    <citation type="journal article" date="2014" name="Int. J. Syst. Evol. Microbiol.">
        <title>Complete genome sequence of Corynebacterium casei LMG S-19264T (=DSM 44701T), isolated from a smear-ripened cheese.</title>
        <authorList>
            <consortium name="US DOE Joint Genome Institute (JGI-PGF)"/>
            <person name="Walter F."/>
            <person name="Albersmeier A."/>
            <person name="Kalinowski J."/>
            <person name="Ruckert C."/>
        </authorList>
    </citation>
    <scope>NUCLEOTIDE SEQUENCE</scope>
    <source>
        <strain evidence="4">JCM 4646</strain>
    </source>
</reference>
<proteinExistence type="inferred from homology"/>
<reference evidence="4" key="2">
    <citation type="submission" date="2020-09" db="EMBL/GenBank/DDBJ databases">
        <authorList>
            <person name="Sun Q."/>
            <person name="Ohkuma M."/>
        </authorList>
    </citation>
    <scope>NUCLEOTIDE SEQUENCE</scope>
    <source>
        <strain evidence="4">JCM 4646</strain>
    </source>
</reference>
<feature type="compositionally biased region" description="Low complexity" evidence="2">
    <location>
        <begin position="463"/>
        <end position="474"/>
    </location>
</feature>
<dbReference type="InterPro" id="IPR023631">
    <property type="entry name" value="Amidase_dom"/>
</dbReference>
<feature type="domain" description="Amidase" evidence="3">
    <location>
        <begin position="48"/>
        <end position="442"/>
    </location>
</feature>
<dbReference type="EMBL" id="BNBO01000022">
    <property type="protein sequence ID" value="GHH74221.1"/>
    <property type="molecule type" value="Genomic_DNA"/>
</dbReference>
<comment type="caution">
    <text evidence="4">The sequence shown here is derived from an EMBL/GenBank/DDBJ whole genome shotgun (WGS) entry which is preliminary data.</text>
</comment>
<comment type="similarity">
    <text evidence="1">Belongs to the amidase family.</text>
</comment>
<evidence type="ECO:0000256" key="1">
    <source>
        <dbReference type="ARBA" id="ARBA00009199"/>
    </source>
</evidence>
<name>A0A919FYL8_9ACTN</name>
<gene>
    <name evidence="4" type="ORF">GCM10018781_40400</name>
</gene>
<dbReference type="Pfam" id="PF01425">
    <property type="entry name" value="Amidase"/>
    <property type="match status" value="1"/>
</dbReference>
<evidence type="ECO:0000259" key="3">
    <source>
        <dbReference type="Pfam" id="PF01425"/>
    </source>
</evidence>
<dbReference type="Proteomes" id="UP000617734">
    <property type="component" value="Unassembled WGS sequence"/>
</dbReference>
<protein>
    <recommendedName>
        <fullName evidence="3">Amidase domain-containing protein</fullName>
    </recommendedName>
</protein>
<dbReference type="PANTHER" id="PTHR11895">
    <property type="entry name" value="TRANSAMIDASE"/>
    <property type="match status" value="1"/>
</dbReference>
<sequence>MRAGRPGPAPAAGPAARPADPGPPALLALPLARRTGAAAAREFGAAGMSEAANAWAADADRRYRASTELRELRGAEGAAVRVGVKDIVDAAGFATRLGLRDYRHHPRASARVLRGLRGVVVNAKLVTPELSIGLEHGCVNPYFPHLAPSGSSTGSAVAVAANICDIALGTDSVASIRLPAAACGVVGLRMTHRPRLLDRVFPLSPPLDSPGWLARTAEDLEHFWLTSGIAGTLAGAPGGAGRPVGRVFRIGLVEEALRDPCAPQVRQAVDRLCGALADAGHRVVPVRPDAVTRWRGATYELCSRTAWDAYRARREEFAPRLADSTRVALEAGAAVGDRRYGELLDALRGSRAAVPGLFAEAAVDAWLMPVTPALPREVSRPSGSASTMPDPDDPDYELRVGWSPVASWAGLPAITLPVAVDAAHRAPIAVQAVGPAGSEPALIALAREITRLVGGPLPALAEAAEASAASAASETPDVPGRPASPQTPAVPEEGALP</sequence>
<dbReference type="SUPFAM" id="SSF75304">
    <property type="entry name" value="Amidase signature (AS) enzymes"/>
    <property type="match status" value="1"/>
</dbReference>
<feature type="region of interest" description="Disordered" evidence="2">
    <location>
        <begin position="463"/>
        <end position="497"/>
    </location>
</feature>
<evidence type="ECO:0000313" key="4">
    <source>
        <dbReference type="EMBL" id="GHH74221.1"/>
    </source>
</evidence>
<evidence type="ECO:0000313" key="5">
    <source>
        <dbReference type="Proteomes" id="UP000617734"/>
    </source>
</evidence>
<organism evidence="4 5">
    <name type="scientific">Kitasatospora indigofera</name>
    <dbReference type="NCBI Taxonomy" id="67307"/>
    <lineage>
        <taxon>Bacteria</taxon>
        <taxon>Bacillati</taxon>
        <taxon>Actinomycetota</taxon>
        <taxon>Actinomycetes</taxon>
        <taxon>Kitasatosporales</taxon>
        <taxon>Streptomycetaceae</taxon>
        <taxon>Kitasatospora</taxon>
    </lineage>
</organism>
<dbReference type="InterPro" id="IPR000120">
    <property type="entry name" value="Amidase"/>
</dbReference>
<keyword evidence="5" id="KW-1185">Reference proteome</keyword>
<dbReference type="PANTHER" id="PTHR11895:SF7">
    <property type="entry name" value="GLUTAMYL-TRNA(GLN) AMIDOTRANSFERASE SUBUNIT A, MITOCHONDRIAL"/>
    <property type="match status" value="1"/>
</dbReference>